<evidence type="ECO:0000256" key="2">
    <source>
        <dbReference type="ARBA" id="ARBA00004962"/>
    </source>
</evidence>
<dbReference type="InterPro" id="IPR001926">
    <property type="entry name" value="TrpB-like_PALP"/>
</dbReference>
<sequence>MPHIYNNIIDLTGHTPLAALKRIGLCRRFSAHVYAKLEYANPSGSVKDRAALFMLNEAEKSGAIREGSVLIEPTSGNTGIGLAAFAAYKGYSLILTMPENMSVERQKLLKAYGARIVLTDAALGMNGAIQKAKELALQTPHSFMPSQFTNPANALAHFETTGPELWEDSGGKIDIFVAGVGTGGTLSGTGRYLKSKKSSLRVCAVEPASSPVLSQGKAGKHGIQGIGAGFVPDTLDTAVYDEVIAVTDEQAVSAVKELARTEGIFAGISSGAALYAAFELAQKAENKDKFIVVLLPDGGERYLSCELFKELFDE</sequence>
<dbReference type="SUPFAM" id="SSF53686">
    <property type="entry name" value="Tryptophan synthase beta subunit-like PLP-dependent enzymes"/>
    <property type="match status" value="1"/>
</dbReference>
<evidence type="ECO:0000256" key="8">
    <source>
        <dbReference type="ARBA" id="ARBA00023192"/>
    </source>
</evidence>
<dbReference type="PANTHER" id="PTHR10314">
    <property type="entry name" value="CYSTATHIONINE BETA-SYNTHASE"/>
    <property type="match status" value="1"/>
</dbReference>
<comment type="similarity">
    <text evidence="3 10">Belongs to the cysteine synthase/cystathionine beta-synthase family.</text>
</comment>
<evidence type="ECO:0000256" key="3">
    <source>
        <dbReference type="ARBA" id="ARBA00007103"/>
    </source>
</evidence>
<evidence type="ECO:0000256" key="1">
    <source>
        <dbReference type="ARBA" id="ARBA00001933"/>
    </source>
</evidence>
<dbReference type="InterPro" id="IPR050214">
    <property type="entry name" value="Cys_Synth/Cystath_Beta-Synth"/>
</dbReference>
<evidence type="ECO:0000313" key="12">
    <source>
        <dbReference type="EMBL" id="ERJ93114.1"/>
    </source>
</evidence>
<keyword evidence="13" id="KW-1185">Reference proteome</keyword>
<evidence type="ECO:0000256" key="7">
    <source>
        <dbReference type="ARBA" id="ARBA00022898"/>
    </source>
</evidence>
<accession>A0ABN0NYM8</accession>
<keyword evidence="7 10" id="KW-0663">Pyridoxal phosphate</keyword>
<dbReference type="InterPro" id="IPR005856">
    <property type="entry name" value="Cys_synth"/>
</dbReference>
<keyword evidence="5 10" id="KW-0028">Amino-acid biosynthesis</keyword>
<dbReference type="Gene3D" id="3.40.50.1100">
    <property type="match status" value="2"/>
</dbReference>
<dbReference type="CDD" id="cd01561">
    <property type="entry name" value="CBS_like"/>
    <property type="match status" value="1"/>
</dbReference>
<evidence type="ECO:0000259" key="11">
    <source>
        <dbReference type="Pfam" id="PF00291"/>
    </source>
</evidence>
<evidence type="ECO:0000313" key="13">
    <source>
        <dbReference type="Proteomes" id="UP000016649"/>
    </source>
</evidence>
<dbReference type="NCBIfam" id="TIGR01136">
    <property type="entry name" value="cysKM"/>
    <property type="match status" value="1"/>
</dbReference>
<evidence type="ECO:0000256" key="10">
    <source>
        <dbReference type="RuleBase" id="RU003985"/>
    </source>
</evidence>
<evidence type="ECO:0000256" key="9">
    <source>
        <dbReference type="ARBA" id="ARBA00047931"/>
    </source>
</evidence>
<name>A0ABN0NYM8_TRELE</name>
<dbReference type="EC" id="2.5.1.47" evidence="4 10"/>
<dbReference type="InterPro" id="IPR036052">
    <property type="entry name" value="TrpB-like_PALP_sf"/>
</dbReference>
<evidence type="ECO:0000256" key="5">
    <source>
        <dbReference type="ARBA" id="ARBA00022605"/>
    </source>
</evidence>
<dbReference type="NCBIfam" id="TIGR01139">
    <property type="entry name" value="cysK"/>
    <property type="match status" value="1"/>
</dbReference>
<feature type="domain" description="Tryptophan synthase beta chain-like PALP" evidence="11">
    <location>
        <begin position="11"/>
        <end position="297"/>
    </location>
</feature>
<reference evidence="12 13" key="1">
    <citation type="submission" date="2013-08" db="EMBL/GenBank/DDBJ databases">
        <authorList>
            <person name="Weinstock G."/>
            <person name="Sodergren E."/>
            <person name="Wylie T."/>
            <person name="Fulton L."/>
            <person name="Fulton R."/>
            <person name="Fronick C."/>
            <person name="O'Laughlin M."/>
            <person name="Godfrey J."/>
            <person name="Miner T."/>
            <person name="Herter B."/>
            <person name="Appelbaum E."/>
            <person name="Cordes M."/>
            <person name="Lek S."/>
            <person name="Wollam A."/>
            <person name="Pepin K.H."/>
            <person name="Palsikar V.B."/>
            <person name="Mitreva M."/>
            <person name="Wilson R.K."/>
        </authorList>
    </citation>
    <scope>NUCLEOTIDE SEQUENCE [LARGE SCALE GENOMIC DNA]</scope>
    <source>
        <strain evidence="12 13">ATCC 700332</strain>
    </source>
</reference>
<dbReference type="RefSeq" id="WP_021687325.1">
    <property type="nucleotide sequence ID" value="NZ_KI260566.1"/>
</dbReference>
<organism evidence="12 13">
    <name type="scientific">Treponema lecithinolyticum ATCC 700332</name>
    <dbReference type="NCBI Taxonomy" id="1321815"/>
    <lineage>
        <taxon>Bacteria</taxon>
        <taxon>Pseudomonadati</taxon>
        <taxon>Spirochaetota</taxon>
        <taxon>Spirochaetia</taxon>
        <taxon>Spirochaetales</taxon>
        <taxon>Treponemataceae</taxon>
        <taxon>Treponema</taxon>
    </lineage>
</organism>
<dbReference type="PROSITE" id="PS00901">
    <property type="entry name" value="CYS_SYNTHASE"/>
    <property type="match status" value="1"/>
</dbReference>
<dbReference type="Pfam" id="PF00291">
    <property type="entry name" value="PALP"/>
    <property type="match status" value="1"/>
</dbReference>
<dbReference type="InterPro" id="IPR005859">
    <property type="entry name" value="CysK"/>
</dbReference>
<gene>
    <name evidence="12" type="ORF">HMPREF9193_01114</name>
</gene>
<keyword evidence="8 10" id="KW-0198">Cysteine biosynthesis</keyword>
<dbReference type="Proteomes" id="UP000016649">
    <property type="component" value="Unassembled WGS sequence"/>
</dbReference>
<comment type="caution">
    <text evidence="12">The sequence shown here is derived from an EMBL/GenBank/DDBJ whole genome shotgun (WGS) entry which is preliminary data.</text>
</comment>
<dbReference type="EMBL" id="AWVH01000030">
    <property type="protein sequence ID" value="ERJ93114.1"/>
    <property type="molecule type" value="Genomic_DNA"/>
</dbReference>
<comment type="cofactor">
    <cofactor evidence="1 10">
        <name>pyridoxal 5'-phosphate</name>
        <dbReference type="ChEBI" id="CHEBI:597326"/>
    </cofactor>
</comment>
<keyword evidence="6 10" id="KW-0808">Transferase</keyword>
<evidence type="ECO:0000256" key="4">
    <source>
        <dbReference type="ARBA" id="ARBA00012681"/>
    </source>
</evidence>
<evidence type="ECO:0000256" key="6">
    <source>
        <dbReference type="ARBA" id="ARBA00022679"/>
    </source>
</evidence>
<dbReference type="InterPro" id="IPR001216">
    <property type="entry name" value="P-phosphate_BS"/>
</dbReference>
<protein>
    <recommendedName>
        <fullName evidence="4 10">Cysteine synthase</fullName>
        <ecNumber evidence="4 10">2.5.1.47</ecNumber>
    </recommendedName>
</protein>
<proteinExistence type="inferred from homology"/>
<comment type="pathway">
    <text evidence="2">Amino-acid biosynthesis; L-cysteine biosynthesis; L-cysteine from L-serine: step 2/2.</text>
</comment>
<comment type="catalytic activity">
    <reaction evidence="9 10">
        <text>O-acetyl-L-serine + hydrogen sulfide = L-cysteine + acetate</text>
        <dbReference type="Rhea" id="RHEA:14829"/>
        <dbReference type="ChEBI" id="CHEBI:29919"/>
        <dbReference type="ChEBI" id="CHEBI:30089"/>
        <dbReference type="ChEBI" id="CHEBI:35235"/>
        <dbReference type="ChEBI" id="CHEBI:58340"/>
        <dbReference type="EC" id="2.5.1.47"/>
    </reaction>
</comment>